<keyword evidence="4" id="KW-1185">Reference proteome</keyword>
<evidence type="ECO:0000256" key="1">
    <source>
        <dbReference type="ARBA" id="ARBA00008635"/>
    </source>
</evidence>
<comment type="similarity">
    <text evidence="1">Belongs to the DinB family.</text>
</comment>
<dbReference type="EMBL" id="BAABGY010000007">
    <property type="protein sequence ID" value="GAA4329341.1"/>
    <property type="molecule type" value="Genomic_DNA"/>
</dbReference>
<dbReference type="SUPFAM" id="SSF109854">
    <property type="entry name" value="DinB/YfiT-like putative metalloenzymes"/>
    <property type="match status" value="1"/>
</dbReference>
<dbReference type="RefSeq" id="WP_345255458.1">
    <property type="nucleotide sequence ID" value="NZ_BAABGY010000007.1"/>
</dbReference>
<dbReference type="InterPro" id="IPR007837">
    <property type="entry name" value="DinB"/>
</dbReference>
<organism evidence="3 4">
    <name type="scientific">Flaviaesturariibacter amylovorans</name>
    <dbReference type="NCBI Taxonomy" id="1084520"/>
    <lineage>
        <taxon>Bacteria</taxon>
        <taxon>Pseudomonadati</taxon>
        <taxon>Bacteroidota</taxon>
        <taxon>Chitinophagia</taxon>
        <taxon>Chitinophagales</taxon>
        <taxon>Chitinophagaceae</taxon>
        <taxon>Flaviaestuariibacter</taxon>
    </lineage>
</organism>
<evidence type="ECO:0000313" key="4">
    <source>
        <dbReference type="Proteomes" id="UP001501725"/>
    </source>
</evidence>
<sequence length="164" mass="18640">MLNQSLLPELKYEAASTRRMLERVPFDKWSWKPHEKSMSLGELATHVADLVNWSAFTLETTEINWAEFKYNPPRPSNSEELLAIHDKNTAASVRALEGATDEQLMAPWTMRAGDQVYFTLPRIATIRTYAFNHVVHHRGQLSVYLRLLGVPVPGMYGPTADEQG</sequence>
<proteinExistence type="inferred from homology"/>
<protein>
    <submittedName>
        <fullName evidence="3">DinB family protein</fullName>
    </submittedName>
</protein>
<evidence type="ECO:0000256" key="2">
    <source>
        <dbReference type="ARBA" id="ARBA00022723"/>
    </source>
</evidence>
<comment type="caution">
    <text evidence="3">The sequence shown here is derived from an EMBL/GenBank/DDBJ whole genome shotgun (WGS) entry which is preliminary data.</text>
</comment>
<accession>A0ABP8GSJ2</accession>
<keyword evidence="2" id="KW-0479">Metal-binding</keyword>
<dbReference type="Proteomes" id="UP001501725">
    <property type="component" value="Unassembled WGS sequence"/>
</dbReference>
<dbReference type="InterPro" id="IPR034660">
    <property type="entry name" value="DinB/YfiT-like"/>
</dbReference>
<name>A0ABP8GSJ2_9BACT</name>
<dbReference type="Gene3D" id="1.20.120.450">
    <property type="entry name" value="dinb family like domain"/>
    <property type="match status" value="1"/>
</dbReference>
<dbReference type="Pfam" id="PF05163">
    <property type="entry name" value="DinB"/>
    <property type="match status" value="1"/>
</dbReference>
<gene>
    <name evidence="3" type="ORF">GCM10023184_19810</name>
</gene>
<reference evidence="4" key="1">
    <citation type="journal article" date="2019" name="Int. J. Syst. Evol. Microbiol.">
        <title>The Global Catalogue of Microorganisms (GCM) 10K type strain sequencing project: providing services to taxonomists for standard genome sequencing and annotation.</title>
        <authorList>
            <consortium name="The Broad Institute Genomics Platform"/>
            <consortium name="The Broad Institute Genome Sequencing Center for Infectious Disease"/>
            <person name="Wu L."/>
            <person name="Ma J."/>
        </authorList>
    </citation>
    <scope>NUCLEOTIDE SEQUENCE [LARGE SCALE GENOMIC DNA]</scope>
    <source>
        <strain evidence="4">JCM 17919</strain>
    </source>
</reference>
<evidence type="ECO:0000313" key="3">
    <source>
        <dbReference type="EMBL" id="GAA4329341.1"/>
    </source>
</evidence>